<evidence type="ECO:0000313" key="1">
    <source>
        <dbReference type="EMBL" id="OWF36958.1"/>
    </source>
</evidence>
<name>A0A210PKD9_MIZYE</name>
<protein>
    <submittedName>
        <fullName evidence="1">Uncharacterized protein</fullName>
    </submittedName>
</protein>
<proteinExistence type="predicted"/>
<keyword evidence="2" id="KW-1185">Reference proteome</keyword>
<organism evidence="1 2">
    <name type="scientific">Mizuhopecten yessoensis</name>
    <name type="common">Japanese scallop</name>
    <name type="synonym">Patinopecten yessoensis</name>
    <dbReference type="NCBI Taxonomy" id="6573"/>
    <lineage>
        <taxon>Eukaryota</taxon>
        <taxon>Metazoa</taxon>
        <taxon>Spiralia</taxon>
        <taxon>Lophotrochozoa</taxon>
        <taxon>Mollusca</taxon>
        <taxon>Bivalvia</taxon>
        <taxon>Autobranchia</taxon>
        <taxon>Pteriomorphia</taxon>
        <taxon>Pectinida</taxon>
        <taxon>Pectinoidea</taxon>
        <taxon>Pectinidae</taxon>
        <taxon>Mizuhopecten</taxon>
    </lineage>
</organism>
<dbReference type="Proteomes" id="UP000242188">
    <property type="component" value="Unassembled WGS sequence"/>
</dbReference>
<comment type="caution">
    <text evidence="1">The sequence shown here is derived from an EMBL/GenBank/DDBJ whole genome shotgun (WGS) entry which is preliminary data.</text>
</comment>
<dbReference type="AlphaFoldDB" id="A0A210PKD9"/>
<reference evidence="1 2" key="1">
    <citation type="journal article" date="2017" name="Nat. Ecol. Evol.">
        <title>Scallop genome provides insights into evolution of bilaterian karyotype and development.</title>
        <authorList>
            <person name="Wang S."/>
            <person name="Zhang J."/>
            <person name="Jiao W."/>
            <person name="Li J."/>
            <person name="Xun X."/>
            <person name="Sun Y."/>
            <person name="Guo X."/>
            <person name="Huan P."/>
            <person name="Dong B."/>
            <person name="Zhang L."/>
            <person name="Hu X."/>
            <person name="Sun X."/>
            <person name="Wang J."/>
            <person name="Zhao C."/>
            <person name="Wang Y."/>
            <person name="Wang D."/>
            <person name="Huang X."/>
            <person name="Wang R."/>
            <person name="Lv J."/>
            <person name="Li Y."/>
            <person name="Zhang Z."/>
            <person name="Liu B."/>
            <person name="Lu W."/>
            <person name="Hui Y."/>
            <person name="Liang J."/>
            <person name="Zhou Z."/>
            <person name="Hou R."/>
            <person name="Li X."/>
            <person name="Liu Y."/>
            <person name="Li H."/>
            <person name="Ning X."/>
            <person name="Lin Y."/>
            <person name="Zhao L."/>
            <person name="Xing Q."/>
            <person name="Dou J."/>
            <person name="Li Y."/>
            <person name="Mao J."/>
            <person name="Guo H."/>
            <person name="Dou H."/>
            <person name="Li T."/>
            <person name="Mu C."/>
            <person name="Jiang W."/>
            <person name="Fu Q."/>
            <person name="Fu X."/>
            <person name="Miao Y."/>
            <person name="Liu J."/>
            <person name="Yu Q."/>
            <person name="Li R."/>
            <person name="Liao H."/>
            <person name="Li X."/>
            <person name="Kong Y."/>
            <person name="Jiang Z."/>
            <person name="Chourrout D."/>
            <person name="Li R."/>
            <person name="Bao Z."/>
        </authorList>
    </citation>
    <scope>NUCLEOTIDE SEQUENCE [LARGE SCALE GENOMIC DNA]</scope>
    <source>
        <strain evidence="1 2">PY_sf001</strain>
    </source>
</reference>
<accession>A0A210PKD9</accession>
<sequence>MVKMWNSVFRLQAEKHYETCKIPRFELDTERKQAWDGVVPCGVLSAATGLHCTSSTEKRTQISPDQSQHL</sequence>
<gene>
    <name evidence="1" type="ORF">KP79_PYT02558</name>
</gene>
<evidence type="ECO:0000313" key="2">
    <source>
        <dbReference type="Proteomes" id="UP000242188"/>
    </source>
</evidence>
<dbReference type="EMBL" id="NEDP02072272">
    <property type="protein sequence ID" value="OWF36958.1"/>
    <property type="molecule type" value="Genomic_DNA"/>
</dbReference>